<accession>A0A554SQA8</accession>
<organism evidence="7 8">
    <name type="scientific">Aeromicrobium piscarium</name>
    <dbReference type="NCBI Taxonomy" id="2590901"/>
    <lineage>
        <taxon>Bacteria</taxon>
        <taxon>Bacillati</taxon>
        <taxon>Actinomycetota</taxon>
        <taxon>Actinomycetes</taxon>
        <taxon>Propionibacteriales</taxon>
        <taxon>Nocardioidaceae</taxon>
        <taxon>Aeromicrobium</taxon>
    </lineage>
</organism>
<feature type="transmembrane region" description="Helical" evidence="5">
    <location>
        <begin position="69"/>
        <end position="88"/>
    </location>
</feature>
<protein>
    <submittedName>
        <fullName evidence="7">MFS transporter</fullName>
    </submittedName>
</protein>
<gene>
    <name evidence="7" type="ORF">FNM00_00820</name>
</gene>
<dbReference type="PANTHER" id="PTHR23527:SF1">
    <property type="entry name" value="BLL3282 PROTEIN"/>
    <property type="match status" value="1"/>
</dbReference>
<evidence type="ECO:0000256" key="2">
    <source>
        <dbReference type="ARBA" id="ARBA00022692"/>
    </source>
</evidence>
<keyword evidence="2 5" id="KW-0812">Transmembrane</keyword>
<name>A0A554SQA8_9ACTN</name>
<feature type="transmembrane region" description="Helical" evidence="5">
    <location>
        <begin position="151"/>
        <end position="175"/>
    </location>
</feature>
<dbReference type="SUPFAM" id="SSF103473">
    <property type="entry name" value="MFS general substrate transporter"/>
    <property type="match status" value="1"/>
</dbReference>
<sequence length="386" mass="39506">MLMVGMAGQWAGTLVISTPPFLIPYLHLSQGVSLVSAGALASAPAVGTMLTLVAWGLVVDRYGERRAMLAGLSLVTLGAIGTTTTSSLGALSLWFFLCGVGVASTNAASGRLVVGWFPAQRRGLAMGIRQTALPLGVGSAALIIPNTVAGAGLRAACVVVAAVSLLATLAALLIVDPPRPPRPTPGAEARAANPYRQDAVLLRIHLASALLVIPQYAVWTFLLLWLVDVHDWSVAAASILVGATHALSAAGRIVAGWWSDRLGSRLRPLRWIAVAATLVMVVLGVAQSSPVGIVVAVVATVVTVSDNGLAFTAVAERAGAFWSGRAFGLQNTGQYLTAAAVPPLLGVVVTHAGYGWAFGGVAVFAAVAVALVPREEAAPMTAGQPR</sequence>
<proteinExistence type="predicted"/>
<feature type="transmembrane region" description="Helical" evidence="5">
    <location>
        <begin position="200"/>
        <end position="226"/>
    </location>
</feature>
<dbReference type="GO" id="GO:0005886">
    <property type="term" value="C:plasma membrane"/>
    <property type="evidence" value="ECO:0007669"/>
    <property type="project" value="UniProtKB-SubCell"/>
</dbReference>
<keyword evidence="3 5" id="KW-1133">Transmembrane helix</keyword>
<feature type="transmembrane region" description="Helical" evidence="5">
    <location>
        <begin position="34"/>
        <end position="57"/>
    </location>
</feature>
<keyword evidence="8" id="KW-1185">Reference proteome</keyword>
<feature type="transmembrane region" description="Helical" evidence="5">
    <location>
        <begin position="232"/>
        <end position="259"/>
    </location>
</feature>
<comment type="caution">
    <text evidence="7">The sequence shown here is derived from an EMBL/GenBank/DDBJ whole genome shotgun (WGS) entry which is preliminary data.</text>
</comment>
<feature type="domain" description="Major facilitator superfamily (MFS) profile" evidence="6">
    <location>
        <begin position="1"/>
        <end position="377"/>
    </location>
</feature>
<evidence type="ECO:0000256" key="4">
    <source>
        <dbReference type="ARBA" id="ARBA00023136"/>
    </source>
</evidence>
<evidence type="ECO:0000256" key="1">
    <source>
        <dbReference type="ARBA" id="ARBA00004651"/>
    </source>
</evidence>
<dbReference type="PANTHER" id="PTHR23527">
    <property type="entry name" value="BLL3282 PROTEIN"/>
    <property type="match status" value="1"/>
</dbReference>
<dbReference type="EMBL" id="VLNT01000001">
    <property type="protein sequence ID" value="TSD68542.1"/>
    <property type="molecule type" value="Genomic_DNA"/>
</dbReference>
<evidence type="ECO:0000256" key="3">
    <source>
        <dbReference type="ARBA" id="ARBA00022989"/>
    </source>
</evidence>
<feature type="transmembrane region" description="Helical" evidence="5">
    <location>
        <begin position="271"/>
        <end position="299"/>
    </location>
</feature>
<reference evidence="7 8" key="1">
    <citation type="submission" date="2019-07" db="EMBL/GenBank/DDBJ databases">
        <authorList>
            <person name="Zhao L.H."/>
        </authorList>
    </citation>
    <scope>NUCLEOTIDE SEQUENCE [LARGE SCALE GENOMIC DNA]</scope>
    <source>
        <strain evidence="7 8">Co35</strain>
    </source>
</reference>
<feature type="transmembrane region" description="Helical" evidence="5">
    <location>
        <begin position="353"/>
        <end position="372"/>
    </location>
</feature>
<dbReference type="AlphaFoldDB" id="A0A554SQA8"/>
<dbReference type="InterPro" id="IPR011701">
    <property type="entry name" value="MFS"/>
</dbReference>
<evidence type="ECO:0000313" key="8">
    <source>
        <dbReference type="Proteomes" id="UP000316988"/>
    </source>
</evidence>
<dbReference type="Proteomes" id="UP000316988">
    <property type="component" value="Unassembled WGS sequence"/>
</dbReference>
<dbReference type="Pfam" id="PF07690">
    <property type="entry name" value="MFS_1"/>
    <property type="match status" value="1"/>
</dbReference>
<dbReference type="InterPro" id="IPR020846">
    <property type="entry name" value="MFS_dom"/>
</dbReference>
<feature type="transmembrane region" description="Helical" evidence="5">
    <location>
        <begin position="7"/>
        <end position="28"/>
    </location>
</feature>
<dbReference type="InterPro" id="IPR052952">
    <property type="entry name" value="MFS-Transporter"/>
</dbReference>
<evidence type="ECO:0000313" key="7">
    <source>
        <dbReference type="EMBL" id="TSD68542.1"/>
    </source>
</evidence>
<dbReference type="Gene3D" id="1.20.1250.20">
    <property type="entry name" value="MFS general substrate transporter like domains"/>
    <property type="match status" value="2"/>
</dbReference>
<dbReference type="GO" id="GO:0022857">
    <property type="term" value="F:transmembrane transporter activity"/>
    <property type="evidence" value="ECO:0007669"/>
    <property type="project" value="InterPro"/>
</dbReference>
<dbReference type="InterPro" id="IPR036259">
    <property type="entry name" value="MFS_trans_sf"/>
</dbReference>
<keyword evidence="4 5" id="KW-0472">Membrane</keyword>
<evidence type="ECO:0000256" key="5">
    <source>
        <dbReference type="SAM" id="Phobius"/>
    </source>
</evidence>
<comment type="subcellular location">
    <subcellularLocation>
        <location evidence="1">Cell membrane</location>
        <topology evidence="1">Multi-pass membrane protein</topology>
    </subcellularLocation>
</comment>
<evidence type="ECO:0000259" key="6">
    <source>
        <dbReference type="PROSITE" id="PS50850"/>
    </source>
</evidence>
<feature type="transmembrane region" description="Helical" evidence="5">
    <location>
        <begin position="94"/>
        <end position="114"/>
    </location>
</feature>
<dbReference type="OrthoDB" id="8628659at2"/>
<dbReference type="PROSITE" id="PS50850">
    <property type="entry name" value="MFS"/>
    <property type="match status" value="1"/>
</dbReference>